<keyword evidence="2" id="KW-0963">Cytoplasm</keyword>
<dbReference type="InterPro" id="IPR006802">
    <property type="entry name" value="Radial_spoke"/>
</dbReference>
<organism evidence="7 8">
    <name type="scientific">Dibothriocephalus latus</name>
    <name type="common">Fish tapeworm</name>
    <name type="synonym">Diphyllobothrium latum</name>
    <dbReference type="NCBI Taxonomy" id="60516"/>
    <lineage>
        <taxon>Eukaryota</taxon>
        <taxon>Metazoa</taxon>
        <taxon>Spiralia</taxon>
        <taxon>Lophotrochozoa</taxon>
        <taxon>Platyhelminthes</taxon>
        <taxon>Cestoda</taxon>
        <taxon>Eucestoda</taxon>
        <taxon>Diphyllobothriidea</taxon>
        <taxon>Diphyllobothriidae</taxon>
        <taxon>Dibothriocephalus</taxon>
    </lineage>
</organism>
<dbReference type="GO" id="GO:0060294">
    <property type="term" value="P:cilium movement involved in cell motility"/>
    <property type="evidence" value="ECO:0007669"/>
    <property type="project" value="InterPro"/>
</dbReference>
<dbReference type="GO" id="GO:0001534">
    <property type="term" value="C:radial spoke"/>
    <property type="evidence" value="ECO:0007669"/>
    <property type="project" value="InterPro"/>
</dbReference>
<keyword evidence="3" id="KW-0969">Cilium</keyword>
<gene>
    <name evidence="7" type="ORF">DILT_LOCUS1814</name>
</gene>
<evidence type="ECO:0000256" key="6">
    <source>
        <dbReference type="SAM" id="MobiDB-lite"/>
    </source>
</evidence>
<dbReference type="Pfam" id="PF04712">
    <property type="entry name" value="Radial_spoke"/>
    <property type="match status" value="1"/>
</dbReference>
<keyword evidence="4" id="KW-0206">Cytoskeleton</keyword>
<evidence type="ECO:0000313" key="7">
    <source>
        <dbReference type="EMBL" id="VDK50862.1"/>
    </source>
</evidence>
<feature type="region of interest" description="Disordered" evidence="6">
    <location>
        <begin position="49"/>
        <end position="88"/>
    </location>
</feature>
<evidence type="ECO:0000256" key="1">
    <source>
        <dbReference type="ARBA" id="ARBA00004430"/>
    </source>
</evidence>
<dbReference type="GO" id="GO:0035082">
    <property type="term" value="P:axoneme assembly"/>
    <property type="evidence" value="ECO:0007669"/>
    <property type="project" value="TreeGrafter"/>
</dbReference>
<dbReference type="AlphaFoldDB" id="A0A3P6QLB4"/>
<dbReference type="OrthoDB" id="10478513at2759"/>
<dbReference type="EMBL" id="UYRU01015168">
    <property type="protein sequence ID" value="VDK50862.1"/>
    <property type="molecule type" value="Genomic_DNA"/>
</dbReference>
<dbReference type="Proteomes" id="UP000281553">
    <property type="component" value="Unassembled WGS sequence"/>
</dbReference>
<feature type="non-terminal residue" evidence="7">
    <location>
        <position position="88"/>
    </location>
</feature>
<feature type="compositionally biased region" description="Acidic residues" evidence="6">
    <location>
        <begin position="51"/>
        <end position="82"/>
    </location>
</feature>
<accession>A0A3P6QLB4</accession>
<dbReference type="PANTHER" id="PTHR13159">
    <property type="entry name" value="RADIAL SPOKEHEAD-RELATED"/>
    <property type="match status" value="1"/>
</dbReference>
<evidence type="ECO:0000256" key="2">
    <source>
        <dbReference type="ARBA" id="ARBA00022490"/>
    </source>
</evidence>
<reference evidence="7 8" key="1">
    <citation type="submission" date="2018-11" db="EMBL/GenBank/DDBJ databases">
        <authorList>
            <consortium name="Pathogen Informatics"/>
        </authorList>
    </citation>
    <scope>NUCLEOTIDE SEQUENCE [LARGE SCALE GENOMIC DNA]</scope>
</reference>
<evidence type="ECO:0000256" key="5">
    <source>
        <dbReference type="ARBA" id="ARBA00023273"/>
    </source>
</evidence>
<proteinExistence type="predicted"/>
<keyword evidence="8" id="KW-1185">Reference proteome</keyword>
<evidence type="ECO:0000256" key="4">
    <source>
        <dbReference type="ARBA" id="ARBA00023212"/>
    </source>
</evidence>
<keyword evidence="5" id="KW-0966">Cell projection</keyword>
<protein>
    <submittedName>
        <fullName evidence="7">Uncharacterized protein</fullName>
    </submittedName>
</protein>
<name>A0A3P6QLB4_DIBLA</name>
<sequence length="88" mass="10181">MLLAEEYEPLEFTELLDLANWVHHRPYLYGIGRINWISTKKAAKAYKALMAEEEGEEAEPEDEEEMAEEGEEEEEEEPEEGPDLLTPV</sequence>
<comment type="subcellular location">
    <subcellularLocation>
        <location evidence="1">Cytoplasm</location>
        <location evidence="1">Cytoskeleton</location>
        <location evidence="1">Cilium axoneme</location>
    </subcellularLocation>
</comment>
<dbReference type="PANTHER" id="PTHR13159:SF0">
    <property type="entry name" value="RADIAL SPOKE HEAD 6 HOMOLOG A"/>
    <property type="match status" value="1"/>
</dbReference>
<evidence type="ECO:0000313" key="8">
    <source>
        <dbReference type="Proteomes" id="UP000281553"/>
    </source>
</evidence>
<evidence type="ECO:0000256" key="3">
    <source>
        <dbReference type="ARBA" id="ARBA00023069"/>
    </source>
</evidence>